<dbReference type="PROSITE" id="PS00687">
    <property type="entry name" value="ALDEHYDE_DEHYDR_GLU"/>
    <property type="match status" value="1"/>
</dbReference>
<sequence length="476" mass="51509">MPFINGRHYQPKSDRCIVKNSPIDNRVLPSIPICNRSDVDIAVAAARGSFNRGVWSQLPINERKSILFKFANLIEAHIADLAILDCLEMGKSIENLVYDDVPVAAQSIRWFGEAIDKVYNNCSPLNENSLGIITHEPLGVVSAIVPWNYPMIMTAWKIGPALAMGNSVILKPAEQSSLSAIKLAELALEAGIPAGVLNVVTGDSETGQALAQHMDVDGVFFTGSTQVGKLIMQYAGQSNLKRIALECSGKSPFVVLDSCKQLPFAAQTLARHLFFNQGQICSAASRLIIDESLAADFIPLLLEQAQIYQPSNPLDINSRVGASFCHKHLETVDKLVKNAQADGAKLICGGHKLETVKGGAYYAPTILTNVTNDMEIAQAEIFGPVLSVITVKSEAEAVEIANETPFGLAAGVWTDDFSTAHRVSRQLKAGSVHVNSWGEDDATAPFGGIKQSGVGKDKSVWALQQYANMKNTWFKF</sequence>
<comment type="similarity">
    <text evidence="1 4">Belongs to the aldehyde dehydrogenase family.</text>
</comment>
<feature type="active site" evidence="3">
    <location>
        <position position="246"/>
    </location>
</feature>
<keyword evidence="2 4" id="KW-0560">Oxidoreductase</keyword>
<evidence type="ECO:0000313" key="7">
    <source>
        <dbReference type="Proteomes" id="UP000037600"/>
    </source>
</evidence>
<accession>A0A0J8GUB2</accession>
<gene>
    <name evidence="6" type="ORF">XM47_15325</name>
</gene>
<dbReference type="InterPro" id="IPR016162">
    <property type="entry name" value="Ald_DH_N"/>
</dbReference>
<dbReference type="InterPro" id="IPR016161">
    <property type="entry name" value="Ald_DH/histidinol_DH"/>
</dbReference>
<dbReference type="GO" id="GO:0004030">
    <property type="term" value="F:aldehyde dehydrogenase [NAD(P)+] activity"/>
    <property type="evidence" value="ECO:0007669"/>
    <property type="project" value="UniProtKB-ARBA"/>
</dbReference>
<dbReference type="SUPFAM" id="SSF53720">
    <property type="entry name" value="ALDH-like"/>
    <property type="match status" value="1"/>
</dbReference>
<dbReference type="PROSITE" id="PS00070">
    <property type="entry name" value="ALDEHYDE_DEHYDR_CYS"/>
    <property type="match status" value="1"/>
</dbReference>
<dbReference type="EMBL" id="LAZL01000028">
    <property type="protein sequence ID" value="KMT64278.1"/>
    <property type="molecule type" value="Genomic_DNA"/>
</dbReference>
<dbReference type="Proteomes" id="UP000037600">
    <property type="component" value="Unassembled WGS sequence"/>
</dbReference>
<dbReference type="FunFam" id="3.40.605.10:FF:000001">
    <property type="entry name" value="Aldehyde dehydrogenase 1"/>
    <property type="match status" value="1"/>
</dbReference>
<evidence type="ECO:0000256" key="2">
    <source>
        <dbReference type="ARBA" id="ARBA00023002"/>
    </source>
</evidence>
<dbReference type="Gene3D" id="3.40.605.10">
    <property type="entry name" value="Aldehyde Dehydrogenase, Chain A, domain 1"/>
    <property type="match status" value="1"/>
</dbReference>
<name>A0A0J8GUB2_9ALTE</name>
<comment type="caution">
    <text evidence="6">The sequence shown here is derived from an EMBL/GenBank/DDBJ whole genome shotgun (WGS) entry which is preliminary data.</text>
</comment>
<dbReference type="STRING" id="1513271.XM47_15325"/>
<dbReference type="InterPro" id="IPR015590">
    <property type="entry name" value="Aldehyde_DH_dom"/>
</dbReference>
<evidence type="ECO:0000313" key="6">
    <source>
        <dbReference type="EMBL" id="KMT64278.1"/>
    </source>
</evidence>
<dbReference type="Gene3D" id="3.40.309.10">
    <property type="entry name" value="Aldehyde Dehydrogenase, Chain A, domain 2"/>
    <property type="match status" value="1"/>
</dbReference>
<evidence type="ECO:0000256" key="3">
    <source>
        <dbReference type="PROSITE-ProRule" id="PRU10007"/>
    </source>
</evidence>
<dbReference type="FunFam" id="3.40.309.10:FF:000012">
    <property type="entry name" value="Betaine aldehyde dehydrogenase"/>
    <property type="match status" value="1"/>
</dbReference>
<evidence type="ECO:0000256" key="4">
    <source>
        <dbReference type="RuleBase" id="RU003345"/>
    </source>
</evidence>
<dbReference type="InterPro" id="IPR016160">
    <property type="entry name" value="Ald_DH_CS_CYS"/>
</dbReference>
<evidence type="ECO:0000259" key="5">
    <source>
        <dbReference type="Pfam" id="PF00171"/>
    </source>
</evidence>
<dbReference type="PANTHER" id="PTHR11699">
    <property type="entry name" value="ALDEHYDE DEHYDROGENASE-RELATED"/>
    <property type="match status" value="1"/>
</dbReference>
<dbReference type="InterPro" id="IPR016163">
    <property type="entry name" value="Ald_DH_C"/>
</dbReference>
<dbReference type="InterPro" id="IPR029510">
    <property type="entry name" value="Ald_DH_CS_GLU"/>
</dbReference>
<keyword evidence="7" id="KW-1185">Reference proteome</keyword>
<organism evidence="6 7">
    <name type="scientific">Catenovulum maritimum</name>
    <dbReference type="NCBI Taxonomy" id="1513271"/>
    <lineage>
        <taxon>Bacteria</taxon>
        <taxon>Pseudomonadati</taxon>
        <taxon>Pseudomonadota</taxon>
        <taxon>Gammaproteobacteria</taxon>
        <taxon>Alteromonadales</taxon>
        <taxon>Alteromonadaceae</taxon>
        <taxon>Catenovulum</taxon>
    </lineage>
</organism>
<reference evidence="6 7" key="1">
    <citation type="submission" date="2015-04" db="EMBL/GenBank/DDBJ databases">
        <title>Draft Genome Sequence of the Novel Agar-Digesting Marine Bacterium Q1.</title>
        <authorList>
            <person name="Li Y."/>
            <person name="Li D."/>
            <person name="Chen G."/>
            <person name="Du Z."/>
        </authorList>
    </citation>
    <scope>NUCLEOTIDE SEQUENCE [LARGE SCALE GENOMIC DNA]</scope>
    <source>
        <strain evidence="6 7">Q1</strain>
    </source>
</reference>
<evidence type="ECO:0000256" key="1">
    <source>
        <dbReference type="ARBA" id="ARBA00009986"/>
    </source>
</evidence>
<dbReference type="PATRIC" id="fig|1513271.3.peg.3157"/>
<dbReference type="Pfam" id="PF00171">
    <property type="entry name" value="Aldedh"/>
    <property type="match status" value="1"/>
</dbReference>
<dbReference type="AlphaFoldDB" id="A0A0J8GUB2"/>
<feature type="domain" description="Aldehyde dehydrogenase" evidence="5">
    <location>
        <begin position="14"/>
        <end position="471"/>
    </location>
</feature>
<protein>
    <submittedName>
        <fullName evidence="6">Aldehyde dehydrogenase</fullName>
    </submittedName>
</protein>
<proteinExistence type="inferred from homology"/>